<dbReference type="InParanoid" id="A0A1X2HJM7"/>
<dbReference type="PANTHER" id="PTHR13430">
    <property type="match status" value="1"/>
</dbReference>
<comment type="caution">
    <text evidence="6">The sequence shown here is derived from an EMBL/GenBank/DDBJ whole genome shotgun (WGS) entry which is preliminary data.</text>
</comment>
<dbReference type="AlphaFoldDB" id="A0A1X2HJM7"/>
<dbReference type="InterPro" id="IPR036570">
    <property type="entry name" value="HORMA_dom_sf"/>
</dbReference>
<feature type="compositionally biased region" description="Basic residues" evidence="4">
    <location>
        <begin position="499"/>
        <end position="513"/>
    </location>
</feature>
<feature type="compositionally biased region" description="Pro residues" evidence="4">
    <location>
        <begin position="445"/>
        <end position="457"/>
    </location>
</feature>
<dbReference type="Proteomes" id="UP000242180">
    <property type="component" value="Unassembled WGS sequence"/>
</dbReference>
<gene>
    <name evidence="6" type="ORF">BCR43DRAFT_488975</name>
</gene>
<protein>
    <recommendedName>
        <fullName evidence="3">Autophagy-related protein 13</fullName>
    </recommendedName>
</protein>
<dbReference type="GO" id="GO:0005829">
    <property type="term" value="C:cytosol"/>
    <property type="evidence" value="ECO:0007669"/>
    <property type="project" value="TreeGrafter"/>
</dbReference>
<proteinExistence type="inferred from homology"/>
<evidence type="ECO:0000256" key="1">
    <source>
        <dbReference type="ARBA" id="ARBA00005246"/>
    </source>
</evidence>
<feature type="compositionally biased region" description="Low complexity" evidence="4">
    <location>
        <begin position="566"/>
        <end position="575"/>
    </location>
</feature>
<feature type="region of interest" description="Disordered" evidence="4">
    <location>
        <begin position="631"/>
        <end position="771"/>
    </location>
</feature>
<evidence type="ECO:0000313" key="6">
    <source>
        <dbReference type="EMBL" id="ORY99257.1"/>
    </source>
</evidence>
<dbReference type="EMBL" id="MCGN01000003">
    <property type="protein sequence ID" value="ORY99257.1"/>
    <property type="molecule type" value="Genomic_DNA"/>
</dbReference>
<dbReference type="STRING" id="13706.A0A1X2HJM7"/>
<dbReference type="GO" id="GO:1990316">
    <property type="term" value="C:Atg1/ULK1 kinase complex"/>
    <property type="evidence" value="ECO:0007669"/>
    <property type="project" value="InterPro"/>
</dbReference>
<feature type="compositionally biased region" description="Polar residues" evidence="4">
    <location>
        <begin position="418"/>
        <end position="427"/>
    </location>
</feature>
<evidence type="ECO:0000256" key="4">
    <source>
        <dbReference type="SAM" id="MobiDB-lite"/>
    </source>
</evidence>
<dbReference type="GO" id="GO:0034727">
    <property type="term" value="P:piecemeal microautophagy of the nucleus"/>
    <property type="evidence" value="ECO:0007669"/>
    <property type="project" value="TreeGrafter"/>
</dbReference>
<sequence length="799" mass="88406">MQRQLSSASDVSTSSRLQSDHNKLASIIQNFYIKTAQIIIQSRIRIRGDNTADRINKWFNLNILEKPRTLRKELSLTSADDALPALSIFVYLDVSRLPHNVALTVDCAHANHEHPLCFQCDNVVSLTSSDYHSSAAAGPAAAEKAKQRIVVECWTLTFDKDADACGELAKTYKQSIIFFRALYTLVHLLPAYTMSQDVSKSDLLSVTHKVAFSKVPNRSWHPDPEEIALDEPLVSHHMNMGPTKTYTMASVPTPYGAFRLQVDHRPRHKIRVAPYPADQANLSALLIDVDAHYFTPTIARYTGDMTTEEPTRTEIPRAMLSLDTKRASLKNTPESPSPLRITSSMDDVSTESSDDDDNSSQAEPSSWRSLDNRRDTHIPSNTGGGTGGIGSSGALAIGGPSHRPLSLMNFVEAPRTSPFKSPTLSARTSTSSPTMSLSHSSGNRRPPPIPAPPPPGRMMPSTSSTSTSSNRSLSRRQSKLIEFSSSFDKYQTRNPLQHNPHHHHHNNHPHYYQHQHQQGGGSSELLHSLSTRDSELEELEKFMQLVSTPKSSHSGRKSIESGDSPGSNSILTGTLSGSLRSSVGLEQSKRSLSHFRNLQDMHNQFSNALGESIMSSSSRRFSIHKIPEDQQAGLAQTSSSPPPAIRPLSQHSAQQGERQQQQQQRLGAKAGRDMPQRTPLSRQLENRIRAASSSISPKDDDDRDDSEDDDDDNSWRKPIASRSCPAQGKRAPPRHSQSLAKTPPWMSYRPTEPAPPANTPLTSPPPGRISKSKEWAHFANEDDDEMIFRMSDIDLNEQL</sequence>
<evidence type="ECO:0000259" key="5">
    <source>
        <dbReference type="Pfam" id="PF10033"/>
    </source>
</evidence>
<name>A0A1X2HJM7_SYNRA</name>
<feature type="compositionally biased region" description="Acidic residues" evidence="4">
    <location>
        <begin position="699"/>
        <end position="712"/>
    </location>
</feature>
<dbReference type="OrthoDB" id="70161at2759"/>
<reference evidence="6 7" key="1">
    <citation type="submission" date="2016-07" db="EMBL/GenBank/DDBJ databases">
        <title>Pervasive Adenine N6-methylation of Active Genes in Fungi.</title>
        <authorList>
            <consortium name="DOE Joint Genome Institute"/>
            <person name="Mondo S.J."/>
            <person name="Dannebaum R.O."/>
            <person name="Kuo R.C."/>
            <person name="Labutti K."/>
            <person name="Haridas S."/>
            <person name="Kuo A."/>
            <person name="Salamov A."/>
            <person name="Ahrendt S.R."/>
            <person name="Lipzen A."/>
            <person name="Sullivan W."/>
            <person name="Andreopoulos W.B."/>
            <person name="Clum A."/>
            <person name="Lindquist E."/>
            <person name="Daum C."/>
            <person name="Ramamoorthy G.K."/>
            <person name="Gryganskyi A."/>
            <person name="Culley D."/>
            <person name="Magnuson J.K."/>
            <person name="James T.Y."/>
            <person name="O'Malley M.A."/>
            <person name="Stajich J.E."/>
            <person name="Spatafora J.W."/>
            <person name="Visel A."/>
            <person name="Grigoriev I.V."/>
        </authorList>
    </citation>
    <scope>NUCLEOTIDE SEQUENCE [LARGE SCALE GENOMIC DNA]</scope>
    <source>
        <strain evidence="6 7">NRRL 2496</strain>
    </source>
</reference>
<feature type="compositionally biased region" description="Acidic residues" evidence="4">
    <location>
        <begin position="348"/>
        <end position="358"/>
    </location>
</feature>
<dbReference type="PANTHER" id="PTHR13430:SF4">
    <property type="entry name" value="AUTOPHAGY-RELATED PROTEIN 13"/>
    <property type="match status" value="1"/>
</dbReference>
<feature type="region of interest" description="Disordered" evidence="4">
    <location>
        <begin position="416"/>
        <end position="477"/>
    </location>
</feature>
<evidence type="ECO:0000256" key="2">
    <source>
        <dbReference type="ARBA" id="ARBA00023006"/>
    </source>
</evidence>
<feature type="domain" description="Autophagy-related protein 13 N-terminal" evidence="5">
    <location>
        <begin position="28"/>
        <end position="266"/>
    </location>
</feature>
<evidence type="ECO:0000313" key="7">
    <source>
        <dbReference type="Proteomes" id="UP000242180"/>
    </source>
</evidence>
<dbReference type="GO" id="GO:0034497">
    <property type="term" value="P:protein localization to phagophore assembly site"/>
    <property type="evidence" value="ECO:0007669"/>
    <property type="project" value="TreeGrafter"/>
</dbReference>
<feature type="compositionally biased region" description="Low complexity" evidence="4">
    <location>
        <begin position="458"/>
        <end position="472"/>
    </location>
</feature>
<feature type="region of interest" description="Disordered" evidence="4">
    <location>
        <begin position="320"/>
        <end position="400"/>
    </location>
</feature>
<dbReference type="InterPro" id="IPR040182">
    <property type="entry name" value="ATG13"/>
</dbReference>
<dbReference type="InterPro" id="IPR018731">
    <property type="entry name" value="Atg13_N"/>
</dbReference>
<dbReference type="GO" id="GO:0000407">
    <property type="term" value="C:phagophore assembly site"/>
    <property type="evidence" value="ECO:0007669"/>
    <property type="project" value="TreeGrafter"/>
</dbReference>
<organism evidence="6 7">
    <name type="scientific">Syncephalastrum racemosum</name>
    <name type="common">Filamentous fungus</name>
    <dbReference type="NCBI Taxonomy" id="13706"/>
    <lineage>
        <taxon>Eukaryota</taxon>
        <taxon>Fungi</taxon>
        <taxon>Fungi incertae sedis</taxon>
        <taxon>Mucoromycota</taxon>
        <taxon>Mucoromycotina</taxon>
        <taxon>Mucoromycetes</taxon>
        <taxon>Mucorales</taxon>
        <taxon>Syncephalastraceae</taxon>
        <taxon>Syncephalastrum</taxon>
    </lineage>
</organism>
<feature type="compositionally biased region" description="Low complexity" evidence="4">
    <location>
        <begin position="428"/>
        <end position="444"/>
    </location>
</feature>
<feature type="compositionally biased region" description="Low complexity" evidence="4">
    <location>
        <begin position="653"/>
        <end position="669"/>
    </location>
</feature>
<dbReference type="Pfam" id="PF10033">
    <property type="entry name" value="ATG13"/>
    <property type="match status" value="1"/>
</dbReference>
<feature type="compositionally biased region" description="Gly residues" evidence="4">
    <location>
        <begin position="382"/>
        <end position="391"/>
    </location>
</feature>
<feature type="compositionally biased region" description="Low complexity" evidence="4">
    <location>
        <begin position="514"/>
        <end position="525"/>
    </location>
</feature>
<dbReference type="OMA" id="CAHANHE"/>
<keyword evidence="2 3" id="KW-0072">Autophagy</keyword>
<dbReference type="Gene3D" id="3.30.900.10">
    <property type="entry name" value="HORMA domain"/>
    <property type="match status" value="1"/>
</dbReference>
<keyword evidence="7" id="KW-1185">Reference proteome</keyword>
<feature type="compositionally biased region" description="Pro residues" evidence="4">
    <location>
        <begin position="752"/>
        <end position="767"/>
    </location>
</feature>
<accession>A0A1X2HJM7</accession>
<feature type="region of interest" description="Disordered" evidence="4">
    <location>
        <begin position="491"/>
        <end position="525"/>
    </location>
</feature>
<comment type="similarity">
    <text evidence="1 3">Belongs to the ATG13 family. Fungi subfamily.</text>
</comment>
<feature type="region of interest" description="Disordered" evidence="4">
    <location>
        <begin position="546"/>
        <end position="575"/>
    </location>
</feature>
<evidence type="ECO:0000256" key="3">
    <source>
        <dbReference type="RuleBase" id="RU361214"/>
    </source>
</evidence>
<dbReference type="GO" id="GO:0000423">
    <property type="term" value="P:mitophagy"/>
    <property type="evidence" value="ECO:0007669"/>
    <property type="project" value="TreeGrafter"/>
</dbReference>